<dbReference type="Gene3D" id="3.90.660.10">
    <property type="match status" value="2"/>
</dbReference>
<dbReference type="EMBL" id="CP029188">
    <property type="protein sequence ID" value="AWI31545.1"/>
    <property type="molecule type" value="Genomic_DNA"/>
</dbReference>
<reference evidence="6 7" key="1">
    <citation type="submission" date="2018-05" db="EMBL/GenBank/DDBJ databases">
        <title>Complete genome sequence of sponge-derived Streptomyces sp. HNM0039.</title>
        <authorList>
            <person name="Huang X."/>
            <person name="Zhou S."/>
        </authorList>
    </citation>
    <scope>NUCLEOTIDE SEQUENCE [LARGE SCALE GENOMIC DNA]</scope>
    <source>
        <strain evidence="6 7">HNM0039</strain>
    </source>
</reference>
<dbReference type="InterPro" id="IPR036188">
    <property type="entry name" value="FAD/NAD-bd_sf"/>
</dbReference>
<dbReference type="InterPro" id="IPR002937">
    <property type="entry name" value="Amino_oxidase"/>
</dbReference>
<dbReference type="PANTHER" id="PTHR43563:SF1">
    <property type="entry name" value="AMINE OXIDASE [FLAVIN-CONTAINING] B"/>
    <property type="match status" value="1"/>
</dbReference>
<dbReference type="Proteomes" id="UP000244900">
    <property type="component" value="Chromosome"/>
</dbReference>
<evidence type="ECO:0000256" key="1">
    <source>
        <dbReference type="ARBA" id="ARBA00001974"/>
    </source>
</evidence>
<gene>
    <name evidence="6" type="ORF">DDW44_24290</name>
</gene>
<dbReference type="Pfam" id="PF01593">
    <property type="entry name" value="Amino_oxidase"/>
    <property type="match status" value="1"/>
</dbReference>
<organism evidence="6 7">
    <name type="scientific">Streptomyces tirandamycinicus</name>
    <dbReference type="NCBI Taxonomy" id="2174846"/>
    <lineage>
        <taxon>Bacteria</taxon>
        <taxon>Bacillati</taxon>
        <taxon>Actinomycetota</taxon>
        <taxon>Actinomycetes</taxon>
        <taxon>Kitasatosporales</taxon>
        <taxon>Streptomycetaceae</taxon>
        <taxon>Streptomyces</taxon>
    </lineage>
</organism>
<dbReference type="InterPro" id="IPR001613">
    <property type="entry name" value="Flavin_amine_oxidase"/>
</dbReference>
<dbReference type="GO" id="GO:0016491">
    <property type="term" value="F:oxidoreductase activity"/>
    <property type="evidence" value="ECO:0007669"/>
    <property type="project" value="UniProtKB-KW"/>
</dbReference>
<keyword evidence="7" id="KW-1185">Reference proteome</keyword>
<evidence type="ECO:0000256" key="3">
    <source>
        <dbReference type="ARBA" id="ARBA00023002"/>
    </source>
</evidence>
<dbReference type="PANTHER" id="PTHR43563">
    <property type="entry name" value="AMINE OXIDASE"/>
    <property type="match status" value="1"/>
</dbReference>
<evidence type="ECO:0000313" key="6">
    <source>
        <dbReference type="EMBL" id="AWI31545.1"/>
    </source>
</evidence>
<dbReference type="SUPFAM" id="SSF51905">
    <property type="entry name" value="FAD/NAD(P)-binding domain"/>
    <property type="match status" value="1"/>
</dbReference>
<feature type="binding site" evidence="4">
    <location>
        <begin position="44"/>
        <end position="45"/>
    </location>
    <ligand>
        <name>FAD</name>
        <dbReference type="ChEBI" id="CHEBI:57692"/>
    </ligand>
</feature>
<evidence type="ECO:0000259" key="5">
    <source>
        <dbReference type="Pfam" id="PF01593"/>
    </source>
</evidence>
<dbReference type="KEGG" id="stir:DDW44_24290"/>
<feature type="binding site" evidence="4">
    <location>
        <position position="237"/>
    </location>
    <ligand>
        <name>FAD</name>
        <dbReference type="ChEBI" id="CHEBI:57692"/>
    </ligand>
</feature>
<evidence type="ECO:0000256" key="2">
    <source>
        <dbReference type="ARBA" id="ARBA00005995"/>
    </source>
</evidence>
<feature type="binding site" evidence="4">
    <location>
        <position position="192"/>
    </location>
    <ligand>
        <name>substrate</name>
    </ligand>
</feature>
<dbReference type="OrthoDB" id="337830at2"/>
<evidence type="ECO:0000313" key="7">
    <source>
        <dbReference type="Proteomes" id="UP000244900"/>
    </source>
</evidence>
<dbReference type="InterPro" id="IPR050703">
    <property type="entry name" value="Flavin_MAO"/>
</dbReference>
<protein>
    <submittedName>
        <fullName evidence="6">Monoamine oxidase</fullName>
    </submittedName>
</protein>
<dbReference type="AlphaFoldDB" id="A0A2S1SYT2"/>
<accession>A0A2S1SYT2</accession>
<proteinExistence type="inferred from homology"/>
<dbReference type="Gene3D" id="3.50.50.60">
    <property type="entry name" value="FAD/NAD(P)-binding domain"/>
    <property type="match status" value="2"/>
</dbReference>
<name>A0A2S1SYT2_9ACTN</name>
<evidence type="ECO:0000256" key="4">
    <source>
        <dbReference type="PIRSR" id="PIRSR601613-1"/>
    </source>
</evidence>
<comment type="cofactor">
    <cofactor evidence="1">
        <name>FAD</name>
        <dbReference type="ChEBI" id="CHEBI:57692"/>
    </cofactor>
</comment>
<feature type="domain" description="Amine oxidase" evidence="5">
    <location>
        <begin position="24"/>
        <end position="435"/>
    </location>
</feature>
<comment type="similarity">
    <text evidence="2">Belongs to the flavin monoamine oxidase family.</text>
</comment>
<keyword evidence="3" id="KW-0560">Oxidoreductase</keyword>
<sequence length="440" mass="47140">MLAAGPAGAAEGGPYDVIVIGAGFAGITATRELRARGKRVLLLEARGRVGGRTYVDTFGGHQVEMGGTWVETTQPHIAAELTRYDIALTEEHPVDRVLLPTPSGPKEFTPEDAFNRTGAVLERLFDGSRQYFERPFEPLYRSDLLQSLDRLSLRDRLNQLGLTAEEELLVNGQTAIYSGGSSTQGALTMLSHWWSLAGWSNQGWADTQRWRMTNGTSGLLDAMLADAKPVLRLNSPVASVTDTGSLVYVTLKSGVRYSATRAVVAVPVNVWPTIRFSPSLPAAHTTAGAQGIAVPNAYKMFIHAKAGAGKFSAQGAEGGSPIPMLMPFKETSQGLLYVAFSTDPTLDPADKAQVASAVRQLGAELDIIEVRAHDWGRDPYARGGWAFRKPGQLTSLYPSIHNTSGRVAFASGDVANGWSGFLDGAVESGLRAARQTLGLE</sequence>
<dbReference type="PRINTS" id="PR00757">
    <property type="entry name" value="AMINEOXDASEF"/>
</dbReference>